<proteinExistence type="predicted"/>
<evidence type="ECO:0000313" key="3">
    <source>
        <dbReference type="EMBL" id="MCZ0703205.1"/>
    </source>
</evidence>
<gene>
    <name evidence="3" type="ORF">OWO01_08270</name>
</gene>
<accession>A0A9J6RCG6</accession>
<name>A0A9J6RCG6_9BACI</name>
<sequence>MAGCSNKDDVQDASLNETTNEMDQESVSNEELLTRIDELYQLNEELEKKLNQQKKVMKLLPQAWDFADRFLTAYVELDFEVLHALTSDAYTIEEQGILFTELETHVPYLAEHNHDLSYVLNDFELMDVNNGKVFMNIAFFLDGDDELDSGDLVFMNLVLERNGNMWIVTDVELS</sequence>
<dbReference type="Proteomes" id="UP001084197">
    <property type="component" value="Unassembled WGS sequence"/>
</dbReference>
<evidence type="ECO:0000256" key="2">
    <source>
        <dbReference type="SAM" id="MobiDB-lite"/>
    </source>
</evidence>
<comment type="caution">
    <text evidence="3">The sequence shown here is derived from an EMBL/GenBank/DDBJ whole genome shotgun (WGS) entry which is preliminary data.</text>
</comment>
<dbReference type="AlphaFoldDB" id="A0A9J6RCG6"/>
<protein>
    <submittedName>
        <fullName evidence="3">Uncharacterized protein</fullName>
    </submittedName>
</protein>
<keyword evidence="4" id="KW-1185">Reference proteome</keyword>
<dbReference type="RefSeq" id="WP_268779977.1">
    <property type="nucleotide sequence ID" value="NZ_JAPRAT010000014.1"/>
</dbReference>
<evidence type="ECO:0000313" key="4">
    <source>
        <dbReference type="Proteomes" id="UP001084197"/>
    </source>
</evidence>
<feature type="compositionally biased region" description="Polar residues" evidence="2">
    <location>
        <begin position="13"/>
        <end position="28"/>
    </location>
</feature>
<keyword evidence="1" id="KW-0175">Coiled coil</keyword>
<dbReference type="EMBL" id="JAPRAT010000014">
    <property type="protein sequence ID" value="MCZ0703205.1"/>
    <property type="molecule type" value="Genomic_DNA"/>
</dbReference>
<feature type="compositionally biased region" description="Basic and acidic residues" evidence="2">
    <location>
        <begin position="1"/>
        <end position="10"/>
    </location>
</feature>
<reference evidence="3" key="1">
    <citation type="submission" date="2022-11" db="EMBL/GenBank/DDBJ databases">
        <title>WGS of Natronobacillus azotifigens 24KS-1, an anaerobic diazotrophic haloalkaliphile from soda-rich habitats.</title>
        <authorList>
            <person name="Sorokin D.Y."/>
            <person name="Merkel A.Y."/>
        </authorList>
    </citation>
    <scope>NUCLEOTIDE SEQUENCE</scope>
    <source>
        <strain evidence="3">24KS-1</strain>
    </source>
</reference>
<feature type="region of interest" description="Disordered" evidence="2">
    <location>
        <begin position="1"/>
        <end position="28"/>
    </location>
</feature>
<evidence type="ECO:0000256" key="1">
    <source>
        <dbReference type="SAM" id="Coils"/>
    </source>
</evidence>
<feature type="coiled-coil region" evidence="1">
    <location>
        <begin position="29"/>
        <end position="56"/>
    </location>
</feature>
<organism evidence="3 4">
    <name type="scientific">Natronobacillus azotifigens</name>
    <dbReference type="NCBI Taxonomy" id="472978"/>
    <lineage>
        <taxon>Bacteria</taxon>
        <taxon>Bacillati</taxon>
        <taxon>Bacillota</taxon>
        <taxon>Bacilli</taxon>
        <taxon>Bacillales</taxon>
        <taxon>Bacillaceae</taxon>
        <taxon>Natronobacillus</taxon>
    </lineage>
</organism>